<gene>
    <name evidence="3" type="primary">LOC123096381</name>
</gene>
<feature type="domain" description="FHA" evidence="2">
    <location>
        <begin position="60"/>
        <end position="111"/>
    </location>
</feature>
<dbReference type="SUPFAM" id="SSF49879">
    <property type="entry name" value="SMAD/FHA domain"/>
    <property type="match status" value="1"/>
</dbReference>
<dbReference type="CDD" id="cd09880">
    <property type="entry name" value="PIN_Smg5-6-like"/>
    <property type="match status" value="1"/>
</dbReference>
<dbReference type="RefSeq" id="XP_044374052.1">
    <property type="nucleotide sequence ID" value="XM_044518117.1"/>
</dbReference>
<protein>
    <recommendedName>
        <fullName evidence="2">FHA domain-containing protein</fullName>
    </recommendedName>
</protein>
<dbReference type="Gene3D" id="2.60.200.20">
    <property type="match status" value="1"/>
</dbReference>
<reference evidence="3" key="1">
    <citation type="submission" date="2018-08" db="EMBL/GenBank/DDBJ databases">
        <authorList>
            <person name="Rossello M."/>
        </authorList>
    </citation>
    <scope>NUCLEOTIDE SEQUENCE [LARGE SCALE GENOMIC DNA]</scope>
    <source>
        <strain evidence="3">cv. Chinese Spring</strain>
    </source>
</reference>
<proteinExistence type="predicted"/>
<dbReference type="Gene3D" id="3.40.50.1010">
    <property type="entry name" value="5'-nuclease"/>
    <property type="match status" value="1"/>
</dbReference>
<dbReference type="Gramene" id="TraesPARA_EIv1.0_1429740.1">
    <property type="protein sequence ID" value="TraesPARA_EIv1.0_1429740.1.CDS"/>
    <property type="gene ID" value="TraesPARA_EIv1.0_1429740"/>
</dbReference>
<dbReference type="OMA" id="VIIMEAN"/>
<accession>A0A3B6JFP8</accession>
<dbReference type="SMR" id="A0A3B6JFP8"/>
<dbReference type="Gramene" id="TraesWEE_scaffold_091295_01G000100.1">
    <property type="protein sequence ID" value="TraesWEE_scaffold_091295_01G000100.1"/>
    <property type="gene ID" value="TraesWEE_scaffold_091295_01G000100"/>
</dbReference>
<sequence length="1218" mass="135472">MATSAAEDLEAGAGSPIAAFAVAKGGVVLKHIFLNGPPTEAARRGADADRAEEEAEDPPVLFGRHPDCHVLIDHPSVSRRHLEVRCKRRQRRITVTDLSSVHGTWISGQRIPPNTLVELVAGDTLQLGASKREYRLHWLSLREAFEMDDLLPPLVEEDKEEIHTHQEAQDQLVPGQREPMETRTHQETKHQVVSEQTECWAKVIPSAPPLPESSLSHFHDNRVGVIGGTIVSENSITESVGSSIIQAAGKPVQSDKQKASGTMSRRAKLKSVKSLHIDTGRRSRTLSYSYKNEEAQNENRVCSQNCKGECAACMVLFDNFDVKAGEKERMIAPEKVHINPHVMDSSTMERNQEVPNPLNLERSDEEKSILNFAKETEQHDIFSENSIPQDSFDAKPQMGPESPCAVSPSVSKYGTFANQISQLDSTIHMESYEAMPENPFTHDMIDGNTNSHQEMKHDGLSHHKLDGVLSNKEKMAQNKIVVEDCQLEGINFGSIFDNLDIEATEEKEEISLLDKENTTPYASSNITFERSQIMLKPTSSQELMDSISPLNLEHDDFSEGENSVLNIVKKMKSNELTSENLIPLMSVKREFMLMPDEDFKNDIILDKENSVPPGKYNAAISPAEQGNLFLDENVAPASMDLKPIAGKVLVSAEFTSNRSIHQRECSELSSEYDATSPVRQQNIFPDKENVTPPSRVLKSIGRKVLGSRMDNSVSAEYTPNRSISKRECNDLSSKSKRFHTVDAEAFYSDKENLTPISTGGMKARSCLPKNLFPVDADQDQKAFCSDKENSTPISTGGMKARSCLPKNLFPVDADQDQEAFCSDKENSTPISTGGMKARSCLPKNLFPVDADQDQEAFCSDKENSTPVSCVAQKTRDVSENRARIESAITKKRVVDRLPFQTLLSNSPLRPTSSFDCTQADASEANLSIRLEDELNSLPHKNHESNRVGEGMKVWTMLADTDCLLDDESRKSIMLLKGIKGTHLIIPRIVMRELEGMKQREGMFKRSSKATSIMQWIEDCMENESWWIHVQSSSEMLPVAPTPPATPTETQRNSEKSEATAAGAFNSMLALLSPRSFTGIFSPRSLTDIDSPKTEDRILDCALLFNKLRGSGQNMVILSNSVNLKIKAMSEGLLCEGAKEFRETLMNPCSERFMWAASVPRGAAWSRLDEAALAENYYNSHRESRRNVPRPVEAARGLKLILLHNSSSLCARSGDHLRR</sequence>
<dbReference type="Proteomes" id="UP000019116">
    <property type="component" value="Chromosome 4D"/>
</dbReference>
<dbReference type="EnsemblPlants" id="TraesCS4D02G107100.1">
    <property type="protein sequence ID" value="TraesCS4D02G107100.1"/>
    <property type="gene ID" value="TraesCS4D02G107100"/>
</dbReference>
<evidence type="ECO:0000313" key="4">
    <source>
        <dbReference type="Proteomes" id="UP000019116"/>
    </source>
</evidence>
<dbReference type="CDD" id="cd22691">
    <property type="entry name" value="FHA_PS1-like"/>
    <property type="match status" value="1"/>
</dbReference>
<dbReference type="GeneID" id="123096381"/>
<evidence type="ECO:0000313" key="3">
    <source>
        <dbReference type="EnsemblPlants" id="TraesCS4D02G107100.1"/>
    </source>
</evidence>
<dbReference type="Gramene" id="TraesROB_scaffold_056548_01G000100.1">
    <property type="protein sequence ID" value="TraesROB_scaffold_056548_01G000100.1"/>
    <property type="gene ID" value="TraesROB_scaffold_056548_01G000100"/>
</dbReference>
<dbReference type="OrthoDB" id="444265at2759"/>
<evidence type="ECO:0000259" key="2">
    <source>
        <dbReference type="PROSITE" id="PS50006"/>
    </source>
</evidence>
<dbReference type="AlphaFoldDB" id="A0A3B6JFP8"/>
<dbReference type="Pfam" id="PF00498">
    <property type="entry name" value="FHA"/>
    <property type="match status" value="1"/>
</dbReference>
<organism evidence="3">
    <name type="scientific">Triticum aestivum</name>
    <name type="common">Wheat</name>
    <dbReference type="NCBI Taxonomy" id="4565"/>
    <lineage>
        <taxon>Eukaryota</taxon>
        <taxon>Viridiplantae</taxon>
        <taxon>Streptophyta</taxon>
        <taxon>Embryophyta</taxon>
        <taxon>Tracheophyta</taxon>
        <taxon>Spermatophyta</taxon>
        <taxon>Magnoliopsida</taxon>
        <taxon>Liliopsida</taxon>
        <taxon>Poales</taxon>
        <taxon>Poaceae</taxon>
        <taxon>BOP clade</taxon>
        <taxon>Pooideae</taxon>
        <taxon>Triticodae</taxon>
        <taxon>Triticeae</taxon>
        <taxon>Triticinae</taxon>
        <taxon>Triticum</taxon>
    </lineage>
</organism>
<dbReference type="GO" id="GO:0031965">
    <property type="term" value="C:nuclear membrane"/>
    <property type="evidence" value="ECO:0000318"/>
    <property type="project" value="GO_Central"/>
</dbReference>
<name>A0A3B6JFP8_WHEAT</name>
<dbReference type="InterPro" id="IPR008984">
    <property type="entry name" value="SMAD_FHA_dom_sf"/>
</dbReference>
<dbReference type="InterPro" id="IPR002716">
    <property type="entry name" value="PIN_dom"/>
</dbReference>
<dbReference type="PROSITE" id="PS50006">
    <property type="entry name" value="FHA_DOMAIN"/>
    <property type="match status" value="1"/>
</dbReference>
<dbReference type="Gramene" id="TraesCS4D03G0211300.1">
    <property type="protein sequence ID" value="TraesCS4D03G0211300.1.CDS"/>
    <property type="gene ID" value="TraesCS4D03G0211300"/>
</dbReference>
<dbReference type="InterPro" id="IPR000253">
    <property type="entry name" value="FHA_dom"/>
</dbReference>
<dbReference type="Gramene" id="TraesCAD_scaffold_071814_01G000100.1">
    <property type="protein sequence ID" value="TraesCAD_scaffold_071814_01G000100.1"/>
    <property type="gene ID" value="TraesCAD_scaffold_071814_01G000100"/>
</dbReference>
<dbReference type="PaxDb" id="4565-Traes_4DS_149AF313B.2"/>
<dbReference type="SMART" id="SM00240">
    <property type="entry name" value="FHA"/>
    <property type="match status" value="1"/>
</dbReference>
<evidence type="ECO:0000256" key="1">
    <source>
        <dbReference type="SAM" id="MobiDB-lite"/>
    </source>
</evidence>
<dbReference type="Gramene" id="TraesCLE_scaffold_042886_01G000100.1">
    <property type="protein sequence ID" value="TraesCLE_scaffold_042886_01G000100.1"/>
    <property type="gene ID" value="TraesCLE_scaffold_042886_01G000100"/>
</dbReference>
<reference evidence="3" key="2">
    <citation type="submission" date="2018-10" db="UniProtKB">
        <authorList>
            <consortium name="EnsemblPlants"/>
        </authorList>
    </citation>
    <scope>IDENTIFICATION</scope>
</reference>
<feature type="region of interest" description="Disordered" evidence="1">
    <location>
        <begin position="39"/>
        <end position="59"/>
    </location>
</feature>
<dbReference type="Gramene" id="TraesCS4D02G107100.1">
    <property type="protein sequence ID" value="TraesCS4D02G107100.1"/>
    <property type="gene ID" value="TraesCS4D02G107100"/>
</dbReference>
<dbReference type="PANTHER" id="PTHR22593">
    <property type="entry name" value="TRANSMEMBRANE PROTEIN 18"/>
    <property type="match status" value="1"/>
</dbReference>
<dbReference type="KEGG" id="taes:123096381"/>
<dbReference type="STRING" id="4565.A0A3B6JFP8"/>
<keyword evidence="4" id="KW-1185">Reference proteome</keyword>
<feature type="region of interest" description="Disordered" evidence="1">
    <location>
        <begin position="1036"/>
        <end position="1058"/>
    </location>
</feature>
<dbReference type="Pfam" id="PF13638">
    <property type="entry name" value="PIN_4"/>
    <property type="match status" value="1"/>
</dbReference>
<dbReference type="PANTHER" id="PTHR22593:SF8">
    <property type="entry name" value="FHA DOMAIN-CONTAINING PROTEIN PS1"/>
    <property type="match status" value="1"/>
</dbReference>